<dbReference type="CDD" id="cd06561">
    <property type="entry name" value="AlkD_like"/>
    <property type="match status" value="1"/>
</dbReference>
<dbReference type="EMBL" id="CZBY01000006">
    <property type="protein sequence ID" value="CUQ85107.1"/>
    <property type="molecule type" value="Genomic_DNA"/>
</dbReference>
<gene>
    <name evidence="1" type="ORF">ERS852540_01045</name>
</gene>
<dbReference type="OrthoDB" id="9784740at2"/>
<dbReference type="Proteomes" id="UP000095662">
    <property type="component" value="Unassembled WGS sequence"/>
</dbReference>
<dbReference type="InterPro" id="IPR014825">
    <property type="entry name" value="DNA_alkylation"/>
</dbReference>
<dbReference type="Pfam" id="PF08713">
    <property type="entry name" value="DNA_alkylation"/>
    <property type="match status" value="1"/>
</dbReference>
<evidence type="ECO:0000313" key="2">
    <source>
        <dbReference type="Proteomes" id="UP000095662"/>
    </source>
</evidence>
<proteinExistence type="predicted"/>
<dbReference type="AlphaFoldDB" id="A0A174ZGZ5"/>
<name>A0A174ZGZ5_9FIRM</name>
<dbReference type="STRING" id="39492.ERS852540_01045"/>
<protein>
    <submittedName>
        <fullName evidence="1">DNA alkylation repair enzyme</fullName>
    </submittedName>
</protein>
<organism evidence="1 2">
    <name type="scientific">[Eubacterium] siraeum</name>
    <dbReference type="NCBI Taxonomy" id="39492"/>
    <lineage>
        <taxon>Bacteria</taxon>
        <taxon>Bacillati</taxon>
        <taxon>Bacillota</taxon>
        <taxon>Clostridia</taxon>
        <taxon>Eubacteriales</taxon>
        <taxon>Oscillospiraceae</taxon>
        <taxon>Oscillospiraceae incertae sedis</taxon>
    </lineage>
</organism>
<reference evidence="1 2" key="1">
    <citation type="submission" date="2015-09" db="EMBL/GenBank/DDBJ databases">
        <authorList>
            <consortium name="Pathogen Informatics"/>
        </authorList>
    </citation>
    <scope>NUCLEOTIDE SEQUENCE [LARGE SCALE GENOMIC DNA]</scope>
    <source>
        <strain evidence="1 2">2789STDY5834928</strain>
    </source>
</reference>
<sequence length="230" mass="26823">MIEREKLLVELESLSEEKFRIFNEKIVHTSKYRVIGVRMPDLKAIAKKHRADYKEIFELPYDSFEEIIIKGAAVGFADVPLCEKEPYVIRYAEMIDNWAECDCFCSCIKVKKSEADDLLRLAERLMYRKEEFVSRVGTVLMFSKFSDEPTVRKALAIYDRLPSGEYYRDMAVAWGISVYCVRYPQLIVKYLEHSPISIAVKLAAAQKIRDSRRISDEVKRRVTDTVNAQR</sequence>
<evidence type="ECO:0000313" key="1">
    <source>
        <dbReference type="EMBL" id="CUQ85107.1"/>
    </source>
</evidence>
<dbReference type="InterPro" id="IPR016024">
    <property type="entry name" value="ARM-type_fold"/>
</dbReference>
<accession>A0A174ZGZ5</accession>
<dbReference type="Gene3D" id="1.25.10.90">
    <property type="match status" value="1"/>
</dbReference>
<dbReference type="SUPFAM" id="SSF48371">
    <property type="entry name" value="ARM repeat"/>
    <property type="match status" value="1"/>
</dbReference>